<evidence type="ECO:0000256" key="4">
    <source>
        <dbReference type="ARBA" id="ARBA00044702"/>
    </source>
</evidence>
<dbReference type="Gene3D" id="1.20.1070.10">
    <property type="entry name" value="Rhodopsin 7-helix transmembrane proteins"/>
    <property type="match status" value="1"/>
</dbReference>
<dbReference type="PANTHER" id="PTHR15948:SF0">
    <property type="entry name" value="GOLGI PH REGULATOR A-RELATED"/>
    <property type="match status" value="1"/>
</dbReference>
<dbReference type="EMBL" id="CAJNOE010000366">
    <property type="protein sequence ID" value="CAF1176749.1"/>
    <property type="molecule type" value="Genomic_DNA"/>
</dbReference>
<evidence type="ECO:0000256" key="3">
    <source>
        <dbReference type="ARBA" id="ARBA00035085"/>
    </source>
</evidence>
<dbReference type="Pfam" id="PF12537">
    <property type="entry name" value="GPHR_N"/>
    <property type="match status" value="1"/>
</dbReference>
<reference evidence="7" key="1">
    <citation type="submission" date="2021-02" db="EMBL/GenBank/DDBJ databases">
        <authorList>
            <person name="Nowell W R."/>
        </authorList>
    </citation>
    <scope>NUCLEOTIDE SEQUENCE</scope>
</reference>
<protein>
    <recommendedName>
        <fullName evidence="6">Golgi pH regulator conserved domain-containing protein</fullName>
    </recommendedName>
</protein>
<comment type="catalytic activity">
    <reaction evidence="3">
        <text>bromide(in) = bromide(out)</text>
        <dbReference type="Rhea" id="RHEA:75383"/>
        <dbReference type="ChEBI" id="CHEBI:15858"/>
    </reaction>
</comment>
<comment type="catalytic activity">
    <reaction evidence="2">
        <text>iodide(out) = iodide(in)</text>
        <dbReference type="Rhea" id="RHEA:66324"/>
        <dbReference type="ChEBI" id="CHEBI:16382"/>
    </reaction>
</comment>
<proteinExistence type="inferred from homology"/>
<feature type="domain" description="Golgi pH regulator conserved" evidence="6">
    <location>
        <begin position="141"/>
        <end position="166"/>
    </location>
</feature>
<comment type="catalytic activity">
    <reaction evidence="4">
        <text>fluoride(in) = fluoride(out)</text>
        <dbReference type="Rhea" id="RHEA:76159"/>
        <dbReference type="ChEBI" id="CHEBI:17051"/>
    </reaction>
</comment>
<evidence type="ECO:0000313" key="8">
    <source>
        <dbReference type="Proteomes" id="UP000663860"/>
    </source>
</evidence>
<evidence type="ECO:0000256" key="5">
    <source>
        <dbReference type="SAM" id="Phobius"/>
    </source>
</evidence>
<dbReference type="InterPro" id="IPR022535">
    <property type="entry name" value="Golgi_pH-regulator_cons_dom"/>
</dbReference>
<organism evidence="7 8">
    <name type="scientific">Adineta steineri</name>
    <dbReference type="NCBI Taxonomy" id="433720"/>
    <lineage>
        <taxon>Eukaryota</taxon>
        <taxon>Metazoa</taxon>
        <taxon>Spiralia</taxon>
        <taxon>Gnathifera</taxon>
        <taxon>Rotifera</taxon>
        <taxon>Eurotatoria</taxon>
        <taxon>Bdelloidea</taxon>
        <taxon>Adinetida</taxon>
        <taxon>Adinetidae</taxon>
        <taxon>Adineta</taxon>
    </lineage>
</organism>
<dbReference type="InterPro" id="IPR015672">
    <property type="entry name" value="GPHR/GTG"/>
</dbReference>
<comment type="caution">
    <text evidence="7">The sequence shown here is derived from an EMBL/GenBank/DDBJ whole genome shotgun (WGS) entry which is preliminary data.</text>
</comment>
<dbReference type="GO" id="GO:0016020">
    <property type="term" value="C:membrane"/>
    <property type="evidence" value="ECO:0007669"/>
    <property type="project" value="InterPro"/>
</dbReference>
<feature type="transmembrane region" description="Helical" evidence="5">
    <location>
        <begin position="224"/>
        <end position="244"/>
    </location>
</feature>
<feature type="transmembrane region" description="Helical" evidence="5">
    <location>
        <begin position="39"/>
        <end position="66"/>
    </location>
</feature>
<keyword evidence="5" id="KW-1133">Transmembrane helix</keyword>
<feature type="transmembrane region" description="Helical" evidence="5">
    <location>
        <begin position="151"/>
        <end position="184"/>
    </location>
</feature>
<gene>
    <name evidence="7" type="ORF">IZO911_LOCUS27218</name>
</gene>
<dbReference type="Proteomes" id="UP000663860">
    <property type="component" value="Unassembled WGS sequence"/>
</dbReference>
<keyword evidence="5" id="KW-0472">Membrane</keyword>
<evidence type="ECO:0000256" key="2">
    <source>
        <dbReference type="ARBA" id="ARBA00024145"/>
    </source>
</evidence>
<evidence type="ECO:0000256" key="1">
    <source>
        <dbReference type="ARBA" id="ARBA00009478"/>
    </source>
</evidence>
<evidence type="ECO:0000313" key="7">
    <source>
        <dbReference type="EMBL" id="CAF1176749.1"/>
    </source>
</evidence>
<evidence type="ECO:0000259" key="6">
    <source>
        <dbReference type="Pfam" id="PF12537"/>
    </source>
</evidence>
<keyword evidence="5" id="KW-0812">Transmembrane</keyword>
<accession>A0A814UUD7</accession>
<feature type="transmembrane region" description="Helical" evidence="5">
    <location>
        <begin position="264"/>
        <end position="286"/>
    </location>
</feature>
<feature type="transmembrane region" description="Helical" evidence="5">
    <location>
        <begin position="72"/>
        <end position="98"/>
    </location>
</feature>
<dbReference type="PANTHER" id="PTHR15948">
    <property type="entry name" value="G-PROTEIN COUPLED RECEPTOR 89-RELATED"/>
    <property type="match status" value="1"/>
</dbReference>
<comment type="similarity">
    <text evidence="1">Belongs to the Golgi pH regulator (TC 1.A.38) family.</text>
</comment>
<sequence>MSLLTDTIVVTISQIAFFLGGWMFFVRQLGLNYGVRNRFVILSFALIFTLSCMMFELIIFEILALLKPTSRYLYWHIVLYSMLFLLVFLIPFYIAYLLLNTVKIVRDFRLVLLFTLIAWCFYLYVFWKFGNPFPISNRNEFFSIEFCISRVGIIGVTVMAILSGFGVNGILPTLLMIIFGCWTVKNIRTVNRVRPETNSIGIRNITVIRPVIVRSKDQQLVRMLSVNIIAFIICKFPSTLVLIYQQITQYEEKSSDQQLIEQLILQLTFFWYFIDNGIDCYTNILVSKTFRTELKRIFVDAYHTCIRHRN</sequence>
<feature type="transmembrane region" description="Helical" evidence="5">
    <location>
        <begin position="110"/>
        <end position="127"/>
    </location>
</feature>
<dbReference type="AlphaFoldDB" id="A0A814UUD7"/>
<feature type="transmembrane region" description="Helical" evidence="5">
    <location>
        <begin position="6"/>
        <end position="27"/>
    </location>
</feature>
<name>A0A814UUD7_9BILA</name>